<dbReference type="Proteomes" id="UP001214638">
    <property type="component" value="Unassembled WGS sequence"/>
</dbReference>
<organism evidence="2 3">
    <name type="scientific">Babesia duncani</name>
    <dbReference type="NCBI Taxonomy" id="323732"/>
    <lineage>
        <taxon>Eukaryota</taxon>
        <taxon>Sar</taxon>
        <taxon>Alveolata</taxon>
        <taxon>Apicomplexa</taxon>
        <taxon>Aconoidasida</taxon>
        <taxon>Piroplasmida</taxon>
        <taxon>Babesiidae</taxon>
        <taxon>Babesia</taxon>
    </lineage>
</organism>
<gene>
    <name evidence="2" type="ORF">BdWA1_000131</name>
</gene>
<dbReference type="RefSeq" id="XP_067803974.1">
    <property type="nucleotide sequence ID" value="XM_067945183.1"/>
</dbReference>
<evidence type="ECO:0000313" key="3">
    <source>
        <dbReference type="Proteomes" id="UP001214638"/>
    </source>
</evidence>
<evidence type="ECO:0000256" key="1">
    <source>
        <dbReference type="SAM" id="SignalP"/>
    </source>
</evidence>
<feature type="signal peptide" evidence="1">
    <location>
        <begin position="1"/>
        <end position="20"/>
    </location>
</feature>
<accession>A0AAD9PMH9</accession>
<protein>
    <submittedName>
        <fullName evidence="2">Uncharacterized protein</fullName>
    </submittedName>
</protein>
<name>A0AAD9PMH9_9APIC</name>
<dbReference type="EMBL" id="JALLKP010000001">
    <property type="protein sequence ID" value="KAK2197132.1"/>
    <property type="molecule type" value="Genomic_DNA"/>
</dbReference>
<feature type="chain" id="PRO_5041957718" evidence="1">
    <location>
        <begin position="21"/>
        <end position="195"/>
    </location>
</feature>
<proteinExistence type="predicted"/>
<evidence type="ECO:0000313" key="2">
    <source>
        <dbReference type="EMBL" id="KAK2197132.1"/>
    </source>
</evidence>
<dbReference type="GeneID" id="94334429"/>
<dbReference type="AlphaFoldDB" id="A0AAD9PMH9"/>
<keyword evidence="1" id="KW-0732">Signal</keyword>
<keyword evidence="3" id="KW-1185">Reference proteome</keyword>
<reference evidence="2" key="1">
    <citation type="journal article" date="2023" name="Nat. Microbiol.">
        <title>Babesia duncani multi-omics identifies virulence factors and drug targets.</title>
        <authorList>
            <person name="Singh P."/>
            <person name="Lonardi S."/>
            <person name="Liang Q."/>
            <person name="Vydyam P."/>
            <person name="Khabirova E."/>
            <person name="Fang T."/>
            <person name="Gihaz S."/>
            <person name="Thekkiniath J."/>
            <person name="Munshi M."/>
            <person name="Abel S."/>
            <person name="Ciampossin L."/>
            <person name="Batugedara G."/>
            <person name="Gupta M."/>
            <person name="Lu X.M."/>
            <person name="Lenz T."/>
            <person name="Chakravarty S."/>
            <person name="Cornillot E."/>
            <person name="Hu Y."/>
            <person name="Ma W."/>
            <person name="Gonzalez L.M."/>
            <person name="Sanchez S."/>
            <person name="Estrada K."/>
            <person name="Sanchez-Flores A."/>
            <person name="Montero E."/>
            <person name="Harb O.S."/>
            <person name="Le Roch K.G."/>
            <person name="Mamoun C.B."/>
        </authorList>
    </citation>
    <scope>NUCLEOTIDE SEQUENCE</scope>
    <source>
        <strain evidence="2">WA1</strain>
    </source>
</reference>
<comment type="caution">
    <text evidence="2">The sequence shown here is derived from an EMBL/GenBank/DDBJ whole genome shotgun (WGS) entry which is preliminary data.</text>
</comment>
<sequence>MNSSILIVLLFLFFGVGVHSQPETQLSDARKEEIDIEITHSFLCWLAQSIDKYTIRNPDIDRYNILEGEGCSNFELAGSRTTAVFVFFDERLNALKEKWMHSFLEMEKLVKSDELKPILKNDGYCGDTVVIHRNNVLSLEQWQHIKYIIHSGLQAITLLSKIAHFVNEYPVLKPIFLLDETWKYMYNIVSEDDDS</sequence>
<dbReference type="KEGG" id="bdw:94334429"/>